<evidence type="ECO:0000313" key="3">
    <source>
        <dbReference type="EMBL" id="CAJ0585738.1"/>
    </source>
</evidence>
<dbReference type="InterPro" id="IPR045255">
    <property type="entry name" value="RanBP1-like"/>
</dbReference>
<dbReference type="Gene3D" id="2.30.29.30">
    <property type="entry name" value="Pleckstrin-homology domain (PH domain)/Phosphotyrosine-binding domain (PTB)"/>
    <property type="match status" value="1"/>
</dbReference>
<feature type="compositionally biased region" description="Acidic residues" evidence="1">
    <location>
        <begin position="137"/>
        <end position="153"/>
    </location>
</feature>
<dbReference type="GO" id="GO:0005096">
    <property type="term" value="F:GTPase activator activity"/>
    <property type="evidence" value="ECO:0007669"/>
    <property type="project" value="TreeGrafter"/>
</dbReference>
<proteinExistence type="predicted"/>
<dbReference type="CDD" id="cd00835">
    <property type="entry name" value="RanBD_family"/>
    <property type="match status" value="1"/>
</dbReference>
<sequence>MVAPSPSINRPGQSPSTASSSSPVVTAAAPVLPKPALSFATPPVTFKPATPKPAEAVVTTTPNAVKPAALTFGNIFGAAPKPPMPTTPQAVVSSPKKEPEQAVCEDGESDPEEYVPEADASPQKPVDIKVGPKSEPAEEDDDEEGGEDDEYEAQADFQPIVPLPDLIEVKTGEEEEEVVFKERCKLYRYDKEAREAKERGVGEIKILRNSNGLYRCVMRREQVHKLCANFLIRAGMTITEKDKSEQVALLNCRDFSEDAGGREETLFIKFKSSIERDAFIATYREGIASDS</sequence>
<feature type="compositionally biased region" description="Polar residues" evidence="1">
    <location>
        <begin position="1"/>
        <end position="13"/>
    </location>
</feature>
<dbReference type="GO" id="GO:0005737">
    <property type="term" value="C:cytoplasm"/>
    <property type="evidence" value="ECO:0007669"/>
    <property type="project" value="TreeGrafter"/>
</dbReference>
<dbReference type="Pfam" id="PF00638">
    <property type="entry name" value="Ran_BP1"/>
    <property type="match status" value="1"/>
</dbReference>
<gene>
    <name evidence="3" type="ORF">MSPICULIGERA_LOCUS23750</name>
</gene>
<dbReference type="Proteomes" id="UP001177023">
    <property type="component" value="Unassembled WGS sequence"/>
</dbReference>
<accession>A0AA36GET9</accession>
<dbReference type="InterPro" id="IPR000156">
    <property type="entry name" value="Ran_bind_dom"/>
</dbReference>
<dbReference type="EMBL" id="CATQJA010002706">
    <property type="protein sequence ID" value="CAJ0585738.1"/>
    <property type="molecule type" value="Genomic_DNA"/>
</dbReference>
<evidence type="ECO:0000313" key="4">
    <source>
        <dbReference type="Proteomes" id="UP001177023"/>
    </source>
</evidence>
<evidence type="ECO:0000256" key="1">
    <source>
        <dbReference type="SAM" id="MobiDB-lite"/>
    </source>
</evidence>
<dbReference type="PANTHER" id="PTHR23138">
    <property type="entry name" value="RAN BINDING PROTEIN"/>
    <property type="match status" value="1"/>
</dbReference>
<feature type="region of interest" description="Disordered" evidence="1">
    <location>
        <begin position="1"/>
        <end position="26"/>
    </location>
</feature>
<protein>
    <recommendedName>
        <fullName evidence="2">RanBD1 domain-containing protein</fullName>
    </recommendedName>
</protein>
<dbReference type="PANTHER" id="PTHR23138:SF87">
    <property type="entry name" value="E3 SUMO-PROTEIN LIGASE RANBP2"/>
    <property type="match status" value="1"/>
</dbReference>
<dbReference type="SMART" id="SM00160">
    <property type="entry name" value="RanBD"/>
    <property type="match status" value="1"/>
</dbReference>
<dbReference type="AlphaFoldDB" id="A0AA36GET9"/>
<feature type="non-terminal residue" evidence="3">
    <location>
        <position position="291"/>
    </location>
</feature>
<dbReference type="InterPro" id="IPR011993">
    <property type="entry name" value="PH-like_dom_sf"/>
</dbReference>
<organism evidence="3 4">
    <name type="scientific">Mesorhabditis spiculigera</name>
    <dbReference type="NCBI Taxonomy" id="96644"/>
    <lineage>
        <taxon>Eukaryota</taxon>
        <taxon>Metazoa</taxon>
        <taxon>Ecdysozoa</taxon>
        <taxon>Nematoda</taxon>
        <taxon>Chromadorea</taxon>
        <taxon>Rhabditida</taxon>
        <taxon>Rhabditina</taxon>
        <taxon>Rhabditomorpha</taxon>
        <taxon>Rhabditoidea</taxon>
        <taxon>Rhabditidae</taxon>
        <taxon>Mesorhabditinae</taxon>
        <taxon>Mesorhabditis</taxon>
    </lineage>
</organism>
<evidence type="ECO:0000259" key="2">
    <source>
        <dbReference type="PROSITE" id="PS50196"/>
    </source>
</evidence>
<dbReference type="SUPFAM" id="SSF50729">
    <property type="entry name" value="PH domain-like"/>
    <property type="match status" value="1"/>
</dbReference>
<keyword evidence="4" id="KW-1185">Reference proteome</keyword>
<feature type="region of interest" description="Disordered" evidence="1">
    <location>
        <begin position="74"/>
        <end position="153"/>
    </location>
</feature>
<feature type="compositionally biased region" description="Low complexity" evidence="1">
    <location>
        <begin position="14"/>
        <end position="26"/>
    </location>
</feature>
<dbReference type="GO" id="GO:0005643">
    <property type="term" value="C:nuclear pore"/>
    <property type="evidence" value="ECO:0007669"/>
    <property type="project" value="TreeGrafter"/>
</dbReference>
<name>A0AA36GET9_9BILA</name>
<comment type="caution">
    <text evidence="3">The sequence shown here is derived from an EMBL/GenBank/DDBJ whole genome shotgun (WGS) entry which is preliminary data.</text>
</comment>
<feature type="compositionally biased region" description="Acidic residues" evidence="1">
    <location>
        <begin position="103"/>
        <end position="116"/>
    </location>
</feature>
<feature type="domain" description="RanBD1" evidence="2">
    <location>
        <begin position="156"/>
        <end position="285"/>
    </location>
</feature>
<reference evidence="3" key="1">
    <citation type="submission" date="2023-06" db="EMBL/GenBank/DDBJ databases">
        <authorList>
            <person name="Delattre M."/>
        </authorList>
    </citation>
    <scope>NUCLEOTIDE SEQUENCE</scope>
    <source>
        <strain evidence="3">AF72</strain>
    </source>
</reference>
<feature type="compositionally biased region" description="Basic and acidic residues" evidence="1">
    <location>
        <begin position="126"/>
        <end position="136"/>
    </location>
</feature>
<dbReference type="PROSITE" id="PS50196">
    <property type="entry name" value="RANBD1"/>
    <property type="match status" value="1"/>
</dbReference>